<protein>
    <submittedName>
        <fullName evidence="1">774_t:CDS:1</fullName>
    </submittedName>
</protein>
<reference evidence="1" key="1">
    <citation type="submission" date="2021-06" db="EMBL/GenBank/DDBJ databases">
        <authorList>
            <person name="Kallberg Y."/>
            <person name="Tangrot J."/>
            <person name="Rosling A."/>
        </authorList>
    </citation>
    <scope>NUCLEOTIDE SEQUENCE</scope>
    <source>
        <strain evidence="1">87-6 pot B 2015</strain>
    </source>
</reference>
<keyword evidence="2" id="KW-1185">Reference proteome</keyword>
<comment type="caution">
    <text evidence="1">The sequence shown here is derived from an EMBL/GenBank/DDBJ whole genome shotgun (WGS) entry which is preliminary data.</text>
</comment>
<name>A0A9N9DD45_FUNMO</name>
<dbReference type="EMBL" id="CAJVPP010003634">
    <property type="protein sequence ID" value="CAG8633932.1"/>
    <property type="molecule type" value="Genomic_DNA"/>
</dbReference>
<evidence type="ECO:0000313" key="2">
    <source>
        <dbReference type="Proteomes" id="UP000789375"/>
    </source>
</evidence>
<dbReference type="Proteomes" id="UP000789375">
    <property type="component" value="Unassembled WGS sequence"/>
</dbReference>
<sequence length="45" mass="5380">MKESRKGFVWIKRKLFDTIGVEDPIIKGMFFPVELEEMYSTKIQN</sequence>
<evidence type="ECO:0000313" key="1">
    <source>
        <dbReference type="EMBL" id="CAG8633932.1"/>
    </source>
</evidence>
<accession>A0A9N9DD45</accession>
<organism evidence="1 2">
    <name type="scientific">Funneliformis mosseae</name>
    <name type="common">Endomycorrhizal fungus</name>
    <name type="synonym">Glomus mosseae</name>
    <dbReference type="NCBI Taxonomy" id="27381"/>
    <lineage>
        <taxon>Eukaryota</taxon>
        <taxon>Fungi</taxon>
        <taxon>Fungi incertae sedis</taxon>
        <taxon>Mucoromycota</taxon>
        <taxon>Glomeromycotina</taxon>
        <taxon>Glomeromycetes</taxon>
        <taxon>Glomerales</taxon>
        <taxon>Glomeraceae</taxon>
        <taxon>Funneliformis</taxon>
    </lineage>
</organism>
<dbReference type="AlphaFoldDB" id="A0A9N9DD45"/>
<gene>
    <name evidence="1" type="ORF">FMOSSE_LOCUS10631</name>
</gene>
<proteinExistence type="predicted"/>